<keyword evidence="1" id="KW-0500">Molybdenum</keyword>
<dbReference type="SUPFAM" id="SSF56003">
    <property type="entry name" value="Molybdenum cofactor-binding domain"/>
    <property type="match status" value="1"/>
</dbReference>
<evidence type="ECO:0000313" key="5">
    <source>
        <dbReference type="EMBL" id="AFY92704.1"/>
    </source>
</evidence>
<dbReference type="InterPro" id="IPR046867">
    <property type="entry name" value="AldOxase/xan_DH_MoCoBD2"/>
</dbReference>
<dbReference type="Pfam" id="PF20256">
    <property type="entry name" value="MoCoBD_2"/>
    <property type="match status" value="1"/>
</dbReference>
<dbReference type="InterPro" id="IPR036856">
    <property type="entry name" value="Ald_Oxase/Xan_DH_a/b_sf"/>
</dbReference>
<gene>
    <name evidence="5" type="ORF">Cha6605_1545</name>
</gene>
<organism evidence="5 6">
    <name type="scientific">Chamaesiphon minutus (strain ATCC 27169 / PCC 6605)</name>
    <dbReference type="NCBI Taxonomy" id="1173020"/>
    <lineage>
        <taxon>Bacteria</taxon>
        <taxon>Bacillati</taxon>
        <taxon>Cyanobacteriota</taxon>
        <taxon>Cyanophyceae</taxon>
        <taxon>Gomontiellales</taxon>
        <taxon>Chamaesiphonaceae</taxon>
        <taxon>Chamaesiphon</taxon>
    </lineage>
</organism>
<accession>K9UES3</accession>
<dbReference type="PATRIC" id="fig|1173020.3.peg.1780"/>
<evidence type="ECO:0000259" key="4">
    <source>
        <dbReference type="SMART" id="SM01008"/>
    </source>
</evidence>
<keyword evidence="2" id="KW-0560">Oxidoreductase</keyword>
<feature type="domain" description="Aldehyde oxidase/xanthine dehydrogenase a/b hammerhead" evidence="4">
    <location>
        <begin position="26"/>
        <end position="134"/>
    </location>
</feature>
<dbReference type="AlphaFoldDB" id="K9UES3"/>
<dbReference type="GO" id="GO:0016491">
    <property type="term" value="F:oxidoreductase activity"/>
    <property type="evidence" value="ECO:0007669"/>
    <property type="project" value="UniProtKB-KW"/>
</dbReference>
<evidence type="ECO:0000256" key="2">
    <source>
        <dbReference type="ARBA" id="ARBA00023002"/>
    </source>
</evidence>
<dbReference type="Proteomes" id="UP000010366">
    <property type="component" value="Chromosome"/>
</dbReference>
<dbReference type="Pfam" id="PF01315">
    <property type="entry name" value="Ald_Xan_dh_C"/>
    <property type="match status" value="1"/>
</dbReference>
<dbReference type="Pfam" id="PF02738">
    <property type="entry name" value="MoCoBD_1"/>
    <property type="match status" value="1"/>
</dbReference>
<dbReference type="PANTHER" id="PTHR11908:SF132">
    <property type="entry name" value="ALDEHYDE OXIDASE 1-RELATED"/>
    <property type="match status" value="1"/>
</dbReference>
<reference evidence="5 6" key="1">
    <citation type="submission" date="2012-05" db="EMBL/GenBank/DDBJ databases">
        <title>Finished chromosome of genome of Chamaesiphon sp. PCC 6605.</title>
        <authorList>
            <consortium name="US DOE Joint Genome Institute"/>
            <person name="Gugger M."/>
            <person name="Coursin T."/>
            <person name="Rippka R."/>
            <person name="Tandeau De Marsac N."/>
            <person name="Huntemann M."/>
            <person name="Wei C.-L."/>
            <person name="Han J."/>
            <person name="Detter J.C."/>
            <person name="Han C."/>
            <person name="Tapia R."/>
            <person name="Chen A."/>
            <person name="Kyrpides N."/>
            <person name="Mavromatis K."/>
            <person name="Markowitz V."/>
            <person name="Szeto E."/>
            <person name="Ivanova N."/>
            <person name="Pagani I."/>
            <person name="Pati A."/>
            <person name="Goodwin L."/>
            <person name="Nordberg H.P."/>
            <person name="Cantor M.N."/>
            <person name="Hua S.X."/>
            <person name="Woyke T."/>
            <person name="Kerfeld C.A."/>
        </authorList>
    </citation>
    <scope>NUCLEOTIDE SEQUENCE [LARGE SCALE GENOMIC DNA]</scope>
    <source>
        <strain evidence="6">ATCC 27169 / PCC 6605</strain>
    </source>
</reference>
<dbReference type="InterPro" id="IPR000674">
    <property type="entry name" value="Ald_Oxase/Xan_DH_a/b"/>
</dbReference>
<dbReference type="SUPFAM" id="SSF54665">
    <property type="entry name" value="CO dehydrogenase molybdoprotein N-domain-like"/>
    <property type="match status" value="1"/>
</dbReference>
<dbReference type="Gene3D" id="3.90.1170.50">
    <property type="entry name" value="Aldehyde oxidase/xanthine dehydrogenase, a/b hammerhead"/>
    <property type="match status" value="1"/>
</dbReference>
<keyword evidence="6" id="KW-1185">Reference proteome</keyword>
<dbReference type="eggNOG" id="COG1529">
    <property type="taxonomic scope" value="Bacteria"/>
</dbReference>
<dbReference type="OrthoDB" id="41753at2"/>
<dbReference type="KEGG" id="cmp:Cha6605_1545"/>
<dbReference type="SMART" id="SM01008">
    <property type="entry name" value="Ald_Xan_dh_C"/>
    <property type="match status" value="1"/>
</dbReference>
<dbReference type="EMBL" id="CP003600">
    <property type="protein sequence ID" value="AFY92704.1"/>
    <property type="molecule type" value="Genomic_DNA"/>
</dbReference>
<feature type="region of interest" description="Disordered" evidence="3">
    <location>
        <begin position="588"/>
        <end position="621"/>
    </location>
</feature>
<dbReference type="Gene3D" id="3.30.365.10">
    <property type="entry name" value="Aldehyde oxidase/xanthine dehydrogenase, molybdopterin binding domain"/>
    <property type="match status" value="4"/>
</dbReference>
<dbReference type="InterPro" id="IPR016208">
    <property type="entry name" value="Ald_Oxase/xanthine_DH-like"/>
</dbReference>
<dbReference type="RefSeq" id="WP_015158880.1">
    <property type="nucleotide sequence ID" value="NC_019697.1"/>
</dbReference>
<dbReference type="InterPro" id="IPR008274">
    <property type="entry name" value="AldOxase/xan_DH_MoCoBD1"/>
</dbReference>
<evidence type="ECO:0000256" key="3">
    <source>
        <dbReference type="SAM" id="MobiDB-lite"/>
    </source>
</evidence>
<protein>
    <submittedName>
        <fullName evidence="5">Aerobic-type carbon monoxide dehydrogenase, large subunit CoxL/CutL-like protein</fullName>
    </submittedName>
</protein>
<dbReference type="HOGENOM" id="CLU_001681_2_2_3"/>
<dbReference type="GO" id="GO:0005506">
    <property type="term" value="F:iron ion binding"/>
    <property type="evidence" value="ECO:0007669"/>
    <property type="project" value="InterPro"/>
</dbReference>
<name>K9UES3_CHAP6</name>
<dbReference type="InterPro" id="IPR037165">
    <property type="entry name" value="AldOxase/xan_DH_Mopterin-bd_sf"/>
</dbReference>
<evidence type="ECO:0000256" key="1">
    <source>
        <dbReference type="ARBA" id="ARBA00022505"/>
    </source>
</evidence>
<proteinExistence type="predicted"/>
<dbReference type="STRING" id="1173020.Cha6605_1545"/>
<dbReference type="PANTHER" id="PTHR11908">
    <property type="entry name" value="XANTHINE DEHYDROGENASE"/>
    <property type="match status" value="1"/>
</dbReference>
<feature type="compositionally biased region" description="Polar residues" evidence="3">
    <location>
        <begin position="600"/>
        <end position="621"/>
    </location>
</feature>
<evidence type="ECO:0000313" key="6">
    <source>
        <dbReference type="Proteomes" id="UP000010366"/>
    </source>
</evidence>
<sequence>MNQAQNNDNKIIGKPIDRVDGYLKVTGSARYSAEIPTEQVVHAVLCQSTIARGRIRSIDTQAAERAPGVLAVITHLNAPRLAQLTWLPAGQSLPILQKPEIYYYGQNIGVVVANTLEQAEYAAGLVRATYDEQQPVGMMAQRLNEAFLPPMGLSGGGGGSVDSLRGDVARGLDGAVSIQQTYTTPIEHHNAMEPHATIAMWEGDNLTVYDTTQNVSGVRQVLASAFGIRQENVRVVSRFLGGGFGSKGLNWPHTTIAAMAARQVKRPVKLVLARPQMFTSTGHRAPTLQQITLAATPAGKLTAIRHATTSHTSMLDDFVEPSGLMTRMMYSCPNVEVSHRLIRANVGTPTFTRAPGEASGSFALESAIDELAYKLNLDPIELRNRNYAERDEHENHPWSSKSLRETYRLGAERFGWAKRNPVPRSMRDGRYLVGYGVASATYPANYRAASARAVFFADGRALVQTGTHDLGTGTYTIMTQIAAETLGLPVDRVRFELGDTRLPPSPGAGGSTSAASAGSAVQAAARTLRSRLIEMALRDENSPIFGLGTSAVTVESGRIFARDNPSRGETYVQMLTRLGEKVVEVVSSVQPGRERATPGTPATASQKPGTEQDRGTQASESQSGVYSFHSFGAHFCEVRVDPDLGTVQVARVLGCYGVGRVLNLKTATSQMHGGIVWGISMALQEETYMDARSGRYVNANLGEYHLAVNADIPAIETYFVEENDPYVNPIGAKGIGEIGIVGVAAAIANAVFHATGKRVRSLPITMDKLI</sequence>